<protein>
    <recommendedName>
        <fullName evidence="3">Glycosyltransferase N-terminal domain-containing protein</fullName>
    </recommendedName>
</protein>
<evidence type="ECO:0000313" key="4">
    <source>
        <dbReference type="EMBL" id="GMN55380.1"/>
    </source>
</evidence>
<dbReference type="CDD" id="cd03784">
    <property type="entry name" value="GT1_Gtf-like"/>
    <property type="match status" value="1"/>
</dbReference>
<dbReference type="Pfam" id="PF00201">
    <property type="entry name" value="UDPGT"/>
    <property type="match status" value="1"/>
</dbReference>
<name>A0AA88ANG4_FICCA</name>
<dbReference type="InterPro" id="IPR058980">
    <property type="entry name" value="Glyco_transf_N"/>
</dbReference>
<evidence type="ECO:0000256" key="2">
    <source>
        <dbReference type="ARBA" id="ARBA00022679"/>
    </source>
</evidence>
<dbReference type="InterPro" id="IPR002213">
    <property type="entry name" value="UDP_glucos_trans"/>
</dbReference>
<sequence>MPSPSQKQTAQNGLKYPSLQVVVVMVPVPLQGHLNQFIPLSHLIAACGIPVHFAGTGAHNRQAKLQIQRHINTNNDNMIHFHDFDIPPFLAPPPSAISADTSPTPFLSFHHTIRHLGEPLAALLRQLSSNFRRVIVIHDFLTSSVVHGVGQLPNLESYTLQSVSAFATSIFHARDRKGKVEFDEKDIADLVIPEDIPSVEGSLPPEALRLFASETVFDNLNSGNLYNTSMVIERPYVNLMARVLPHKKHWAIGPLNQVTSTLSGKKDSNGRHMCLEWLDKQTPRSVIYVSFGTTTTFSDEQIKELALGLEESGQKFIWVLRDAEKGDVSSEGRKIELPKGYEERVKNVGLVVRDLAPQLEILGHPSTGGFLSHCGWNSCIESITMGVPIGAWPMHSDQPRNAVFVTAVLGVGTVVRDWNRCDEVAAASAVAEGVRKLMASKEGEAMQKGAAELGAALRDSAAEGGASRMEFASFIAHITR</sequence>
<reference evidence="4" key="1">
    <citation type="submission" date="2023-07" db="EMBL/GenBank/DDBJ databases">
        <title>draft genome sequence of fig (Ficus carica).</title>
        <authorList>
            <person name="Takahashi T."/>
            <person name="Nishimura K."/>
        </authorList>
    </citation>
    <scope>NUCLEOTIDE SEQUENCE</scope>
</reference>
<comment type="similarity">
    <text evidence="1">Belongs to the UDP-glycosyltransferase family.</text>
</comment>
<dbReference type="Gene3D" id="3.40.50.2000">
    <property type="entry name" value="Glycogen Phosphorylase B"/>
    <property type="match status" value="2"/>
</dbReference>
<evidence type="ECO:0000313" key="5">
    <source>
        <dbReference type="Proteomes" id="UP001187192"/>
    </source>
</evidence>
<evidence type="ECO:0000256" key="1">
    <source>
        <dbReference type="ARBA" id="ARBA00009995"/>
    </source>
</evidence>
<feature type="domain" description="Glycosyltransferase N-terminal" evidence="3">
    <location>
        <begin position="20"/>
        <end position="257"/>
    </location>
</feature>
<evidence type="ECO:0000259" key="3">
    <source>
        <dbReference type="Pfam" id="PF26168"/>
    </source>
</evidence>
<dbReference type="GO" id="GO:1901135">
    <property type="term" value="P:carbohydrate derivative metabolic process"/>
    <property type="evidence" value="ECO:0007669"/>
    <property type="project" value="UniProtKB-ARBA"/>
</dbReference>
<dbReference type="PANTHER" id="PTHR48044">
    <property type="entry name" value="GLYCOSYLTRANSFERASE"/>
    <property type="match status" value="1"/>
</dbReference>
<dbReference type="SUPFAM" id="SSF53756">
    <property type="entry name" value="UDP-Glycosyltransferase/glycogen phosphorylase"/>
    <property type="match status" value="1"/>
</dbReference>
<organism evidence="4 5">
    <name type="scientific">Ficus carica</name>
    <name type="common">Common fig</name>
    <dbReference type="NCBI Taxonomy" id="3494"/>
    <lineage>
        <taxon>Eukaryota</taxon>
        <taxon>Viridiplantae</taxon>
        <taxon>Streptophyta</taxon>
        <taxon>Embryophyta</taxon>
        <taxon>Tracheophyta</taxon>
        <taxon>Spermatophyta</taxon>
        <taxon>Magnoliopsida</taxon>
        <taxon>eudicotyledons</taxon>
        <taxon>Gunneridae</taxon>
        <taxon>Pentapetalae</taxon>
        <taxon>rosids</taxon>
        <taxon>fabids</taxon>
        <taxon>Rosales</taxon>
        <taxon>Moraceae</taxon>
        <taxon>Ficeae</taxon>
        <taxon>Ficus</taxon>
    </lineage>
</organism>
<keyword evidence="2" id="KW-0808">Transferase</keyword>
<dbReference type="PANTHER" id="PTHR48044:SF22">
    <property type="entry name" value="GLYCOSYLTRANSFERASE"/>
    <property type="match status" value="1"/>
</dbReference>
<dbReference type="GO" id="GO:0008194">
    <property type="term" value="F:UDP-glycosyltransferase activity"/>
    <property type="evidence" value="ECO:0007669"/>
    <property type="project" value="InterPro"/>
</dbReference>
<proteinExistence type="inferred from homology"/>
<keyword evidence="5" id="KW-1185">Reference proteome</keyword>
<dbReference type="AlphaFoldDB" id="A0AA88ANG4"/>
<dbReference type="Proteomes" id="UP001187192">
    <property type="component" value="Unassembled WGS sequence"/>
</dbReference>
<accession>A0AA88ANG4</accession>
<gene>
    <name evidence="4" type="ORF">TIFTF001_024502</name>
</gene>
<dbReference type="FunFam" id="3.40.50.2000:FF:000060">
    <property type="entry name" value="Glycosyltransferase"/>
    <property type="match status" value="1"/>
</dbReference>
<dbReference type="Pfam" id="PF26168">
    <property type="entry name" value="Glyco_transf_N"/>
    <property type="match status" value="1"/>
</dbReference>
<comment type="caution">
    <text evidence="4">The sequence shown here is derived from an EMBL/GenBank/DDBJ whole genome shotgun (WGS) entry which is preliminary data.</text>
</comment>
<dbReference type="EMBL" id="BTGU01000057">
    <property type="protein sequence ID" value="GMN55380.1"/>
    <property type="molecule type" value="Genomic_DNA"/>
</dbReference>